<evidence type="ECO:0000313" key="3">
    <source>
        <dbReference type="EMBL" id="WQQ26346.1"/>
    </source>
</evidence>
<evidence type="ECO:0000256" key="1">
    <source>
        <dbReference type="SAM" id="MobiDB-lite"/>
    </source>
</evidence>
<evidence type="ECO:0000313" key="4">
    <source>
        <dbReference type="Proteomes" id="UP001327225"/>
    </source>
</evidence>
<keyword evidence="4" id="KW-1185">Reference proteome</keyword>
<proteinExistence type="predicted"/>
<dbReference type="EMBL" id="CP141059">
    <property type="protein sequence ID" value="WQQ26346.1"/>
    <property type="molecule type" value="Genomic_DNA"/>
</dbReference>
<sequence length="208" mass="22553">MADLLNPDHGLLEQRLRKDLHDTGELIPGAVVTSDLVADTVELGEAFRVRRLVVTILIVAAVGVVVVAILISPALGRATPTGSYRPPLPPDTIELGCYPLPRGLTLDFPYQVRSDGDVHGRRVLTLHWDELAAAEVRRRVDAALDHAGLPRRTAAVTPFPDQPADAIVRGTVVLRLPVARLDSADPACADPRTTKRFPDDWVPSTEYG</sequence>
<dbReference type="Proteomes" id="UP001327225">
    <property type="component" value="Chromosome"/>
</dbReference>
<keyword evidence="2" id="KW-0812">Transmembrane</keyword>
<accession>A0ABZ0ZQZ2</accession>
<feature type="transmembrane region" description="Helical" evidence="2">
    <location>
        <begin position="52"/>
        <end position="75"/>
    </location>
</feature>
<keyword evidence="2" id="KW-0472">Membrane</keyword>
<gene>
    <name evidence="3" type="ORF">SHK19_20595</name>
</gene>
<organism evidence="3 4">
    <name type="scientific">Nocardioides bizhenqiangii</name>
    <dbReference type="NCBI Taxonomy" id="3095076"/>
    <lineage>
        <taxon>Bacteria</taxon>
        <taxon>Bacillati</taxon>
        <taxon>Actinomycetota</taxon>
        <taxon>Actinomycetes</taxon>
        <taxon>Propionibacteriales</taxon>
        <taxon>Nocardioidaceae</taxon>
        <taxon>Nocardioides</taxon>
    </lineage>
</organism>
<dbReference type="RefSeq" id="WP_322937329.1">
    <property type="nucleotide sequence ID" value="NZ_CP141059.1"/>
</dbReference>
<feature type="region of interest" description="Disordered" evidence="1">
    <location>
        <begin position="185"/>
        <end position="208"/>
    </location>
</feature>
<reference evidence="4" key="1">
    <citation type="submission" date="2023-12" db="EMBL/GenBank/DDBJ databases">
        <title>Novel species in genus Nocardioides.</title>
        <authorList>
            <person name="Zhou H."/>
        </authorList>
    </citation>
    <scope>NUCLEOTIDE SEQUENCE [LARGE SCALE GENOMIC DNA]</scope>
    <source>
        <strain evidence="4">HM61</strain>
    </source>
</reference>
<name>A0ABZ0ZQZ2_9ACTN</name>
<keyword evidence="2" id="KW-1133">Transmembrane helix</keyword>
<protein>
    <submittedName>
        <fullName evidence="3">Uncharacterized protein</fullName>
    </submittedName>
</protein>
<evidence type="ECO:0000256" key="2">
    <source>
        <dbReference type="SAM" id="Phobius"/>
    </source>
</evidence>